<evidence type="ECO:0000313" key="3">
    <source>
        <dbReference type="WBParaSite" id="nOo.2.0.1.t13063-RA"/>
    </source>
</evidence>
<dbReference type="InterPro" id="IPR043502">
    <property type="entry name" value="DNA/RNA_pol_sf"/>
</dbReference>
<evidence type="ECO:0000313" key="2">
    <source>
        <dbReference type="Proteomes" id="UP000271087"/>
    </source>
</evidence>
<dbReference type="EMBL" id="UYRW01013286">
    <property type="protein sequence ID" value="VDN00496.1"/>
    <property type="molecule type" value="Genomic_DNA"/>
</dbReference>
<organism evidence="3">
    <name type="scientific">Onchocerca ochengi</name>
    <name type="common">Filarial nematode worm</name>
    <dbReference type="NCBI Taxonomy" id="42157"/>
    <lineage>
        <taxon>Eukaryota</taxon>
        <taxon>Metazoa</taxon>
        <taxon>Ecdysozoa</taxon>
        <taxon>Nematoda</taxon>
        <taxon>Chromadorea</taxon>
        <taxon>Rhabditida</taxon>
        <taxon>Spirurina</taxon>
        <taxon>Spiruromorpha</taxon>
        <taxon>Filarioidea</taxon>
        <taxon>Onchocercidae</taxon>
        <taxon>Onchocerca</taxon>
    </lineage>
</organism>
<dbReference type="SUPFAM" id="SSF56672">
    <property type="entry name" value="DNA/RNA polymerases"/>
    <property type="match status" value="1"/>
</dbReference>
<name>A0A182EY08_ONCOC</name>
<dbReference type="Proteomes" id="UP000271087">
    <property type="component" value="Unassembled WGS sequence"/>
</dbReference>
<dbReference type="PANTHER" id="PTHR47331">
    <property type="entry name" value="PHD-TYPE DOMAIN-CONTAINING PROTEIN"/>
    <property type="match status" value="1"/>
</dbReference>
<protein>
    <submittedName>
        <fullName evidence="3">Integrase catalytic domain-containing protein</fullName>
    </submittedName>
</protein>
<proteinExistence type="predicted"/>
<sequence>MRCTLMPWSSRKLTKRTILQFIASQYDPLGYLIPIMVRFKLFVQYLWKEKYSWDQCINDADKKQWKALVSEWPKEVKEIPRFITGNIRSMELHIFTDASKVAYSAAVYVRYIDEKDKITKSRLLYAKSRIAPIKDISIPRLELLSILIGVRAGQFVINQLWCLDKCATVWTDAKCALFWVRNESKLLPRFVQRRAEEIRNSHFKLRYVPSNENPADVATRGISPINLRYKKLWWNGPYWLDKDRTRWPNGEFSYNAEDEITQAIMTNIAKTVTHKYEDNTIQIIEACRFSKWIRAIRVTVWTLRFIKRIHKEPIT</sequence>
<reference evidence="3" key="1">
    <citation type="submission" date="2016-06" db="UniProtKB">
        <authorList>
            <consortium name="WormBaseParasite"/>
        </authorList>
    </citation>
    <scope>IDENTIFICATION</scope>
</reference>
<gene>
    <name evidence="1" type="ORF">NOO_LOCUS13063</name>
</gene>
<reference evidence="1 2" key="2">
    <citation type="submission" date="2018-08" db="EMBL/GenBank/DDBJ databases">
        <authorList>
            <person name="Laetsch R D."/>
            <person name="Stevens L."/>
            <person name="Kumar S."/>
            <person name="Blaxter L. M."/>
        </authorList>
    </citation>
    <scope>NUCLEOTIDE SEQUENCE [LARGE SCALE GENOMIC DNA]</scope>
</reference>
<keyword evidence="2" id="KW-1185">Reference proteome</keyword>
<evidence type="ECO:0000313" key="1">
    <source>
        <dbReference type="EMBL" id="VDN00496.1"/>
    </source>
</evidence>
<dbReference type="WBParaSite" id="nOo.2.0.1.t13063-RA">
    <property type="protein sequence ID" value="nOo.2.0.1.t13063-RA"/>
    <property type="gene ID" value="nOo.2.0.1.g13063"/>
</dbReference>
<accession>A0A182EY08</accession>
<dbReference type="Pfam" id="PF05380">
    <property type="entry name" value="Peptidase_A17"/>
    <property type="match status" value="1"/>
</dbReference>
<dbReference type="STRING" id="42157.A0A182EY08"/>
<dbReference type="InterPro" id="IPR008042">
    <property type="entry name" value="Retrotrans_Pao"/>
</dbReference>
<dbReference type="AlphaFoldDB" id="A0A182EY08"/>
<dbReference type="OrthoDB" id="5872779at2759"/>